<evidence type="ECO:0000313" key="3">
    <source>
        <dbReference type="EMBL" id="MEC5424155.1"/>
    </source>
</evidence>
<evidence type="ECO:0000313" key="4">
    <source>
        <dbReference type="Proteomes" id="UP001335737"/>
    </source>
</evidence>
<accession>A0ABU6KGX9</accession>
<sequence length="156" mass="16871">MKRTGEVILGILGALVYGLFAALGAGMIWLRNNQDTIRNLLIEGGFEQEFPEITIEEVTHLFNDIKGAGLLLLITSIVAILLGIVAMILLRGNKNPKAAGIIFIGTTVAVMIVNFGLGIIGGIFYLIAGIMCLVRKPPLTKEKEQQPEDPLTVDEK</sequence>
<keyword evidence="1" id="KW-0472">Membrane</keyword>
<name>A0ABU6KGX9_9BACI</name>
<dbReference type="EMBL" id="JARZFX010000005">
    <property type="protein sequence ID" value="MEC5424155.1"/>
    <property type="molecule type" value="Genomic_DNA"/>
</dbReference>
<protein>
    <submittedName>
        <fullName evidence="3">DUF4064 domain-containing protein</fullName>
    </submittedName>
</protein>
<feature type="transmembrane region" description="Helical" evidence="1">
    <location>
        <begin position="102"/>
        <end position="128"/>
    </location>
</feature>
<dbReference type="Pfam" id="PF13273">
    <property type="entry name" value="DUF4064"/>
    <property type="match status" value="1"/>
</dbReference>
<keyword evidence="4" id="KW-1185">Reference proteome</keyword>
<reference evidence="3 4" key="1">
    <citation type="journal article" date="2024" name="Int. J. Syst. Evol. Microbiol.">
        <title>Virgibacillus tibetensis sp. nov., isolated from salt lake on the Tibetan Plateau of China.</title>
        <authorList>
            <person name="Phurbu D."/>
            <person name="Liu Z.-X."/>
            <person name="Wang R."/>
            <person name="Zheng Y.-Y."/>
            <person name="Liu H.-C."/>
            <person name="Zhou Y.-G."/>
            <person name="Yu Y.-J."/>
            <person name="Li A.-H."/>
        </authorList>
    </citation>
    <scope>NUCLEOTIDE SEQUENCE [LARGE SCALE GENOMIC DNA]</scope>
    <source>
        <strain evidence="3 4">C22-A2</strain>
    </source>
</reference>
<dbReference type="Proteomes" id="UP001335737">
    <property type="component" value="Unassembled WGS sequence"/>
</dbReference>
<gene>
    <name evidence="3" type="ORF">QGM71_11690</name>
</gene>
<proteinExistence type="predicted"/>
<dbReference type="InterPro" id="IPR025273">
    <property type="entry name" value="DUF4064"/>
</dbReference>
<evidence type="ECO:0000259" key="2">
    <source>
        <dbReference type="Pfam" id="PF13273"/>
    </source>
</evidence>
<keyword evidence="1" id="KW-0812">Transmembrane</keyword>
<feature type="domain" description="DUF4064" evidence="2">
    <location>
        <begin position="2"/>
        <end position="110"/>
    </location>
</feature>
<feature type="transmembrane region" description="Helical" evidence="1">
    <location>
        <begin position="7"/>
        <end position="30"/>
    </location>
</feature>
<comment type="caution">
    <text evidence="3">The sequence shown here is derived from an EMBL/GenBank/DDBJ whole genome shotgun (WGS) entry which is preliminary data.</text>
</comment>
<evidence type="ECO:0000256" key="1">
    <source>
        <dbReference type="SAM" id="Phobius"/>
    </source>
</evidence>
<keyword evidence="1" id="KW-1133">Transmembrane helix</keyword>
<organism evidence="3 4">
    <name type="scientific">Virgibacillus tibetensis</name>
    <dbReference type="NCBI Taxonomy" id="3042313"/>
    <lineage>
        <taxon>Bacteria</taxon>
        <taxon>Bacillati</taxon>
        <taxon>Bacillota</taxon>
        <taxon>Bacilli</taxon>
        <taxon>Bacillales</taxon>
        <taxon>Bacillaceae</taxon>
        <taxon>Virgibacillus</taxon>
    </lineage>
</organism>
<feature type="transmembrane region" description="Helical" evidence="1">
    <location>
        <begin position="68"/>
        <end position="90"/>
    </location>
</feature>